<comment type="caution">
    <text evidence="7">The sequence shown here is derived from an EMBL/GenBank/DDBJ whole genome shotgun (WGS) entry which is preliminary data.</text>
</comment>
<comment type="cofactor">
    <cofactor evidence="1">
        <name>[4Fe-4S] cluster</name>
        <dbReference type="ChEBI" id="CHEBI:49883"/>
    </cofactor>
</comment>
<dbReference type="PANTHER" id="PTHR43409">
    <property type="entry name" value="ANAEROBIC MAGNESIUM-PROTOPORPHYRIN IX MONOMETHYL ESTER CYCLASE-RELATED"/>
    <property type="match status" value="1"/>
</dbReference>
<dbReference type="GO" id="GO:0051536">
    <property type="term" value="F:iron-sulfur cluster binding"/>
    <property type="evidence" value="ECO:0007669"/>
    <property type="project" value="UniProtKB-KW"/>
</dbReference>
<dbReference type="CDD" id="cd01335">
    <property type="entry name" value="Radical_SAM"/>
    <property type="match status" value="1"/>
</dbReference>
<proteinExistence type="predicted"/>
<evidence type="ECO:0000256" key="5">
    <source>
        <dbReference type="ARBA" id="ARBA00023014"/>
    </source>
</evidence>
<name>A0A1G2F2X8_9BACT</name>
<dbReference type="Gene3D" id="3.40.50.280">
    <property type="entry name" value="Cobalamin-binding domain"/>
    <property type="match status" value="1"/>
</dbReference>
<organism evidence="7 8">
    <name type="scientific">Candidatus Portnoybacteria bacterium RBG_13_40_8</name>
    <dbReference type="NCBI Taxonomy" id="1801990"/>
    <lineage>
        <taxon>Bacteria</taxon>
        <taxon>Candidatus Portnoyibacteriota</taxon>
    </lineage>
</organism>
<dbReference type="InterPro" id="IPR007197">
    <property type="entry name" value="rSAM"/>
</dbReference>
<dbReference type="AlphaFoldDB" id="A0A1G2F2X8"/>
<dbReference type="GO" id="GO:0046872">
    <property type="term" value="F:metal ion binding"/>
    <property type="evidence" value="ECO:0007669"/>
    <property type="project" value="UniProtKB-KW"/>
</dbReference>
<reference evidence="7 8" key="1">
    <citation type="journal article" date="2016" name="Nat. Commun.">
        <title>Thousands of microbial genomes shed light on interconnected biogeochemical processes in an aquifer system.</title>
        <authorList>
            <person name="Anantharaman K."/>
            <person name="Brown C.T."/>
            <person name="Hug L.A."/>
            <person name="Sharon I."/>
            <person name="Castelle C.J."/>
            <person name="Probst A.J."/>
            <person name="Thomas B.C."/>
            <person name="Singh A."/>
            <person name="Wilkins M.J."/>
            <person name="Karaoz U."/>
            <person name="Brodie E.L."/>
            <person name="Williams K.H."/>
            <person name="Hubbard S.S."/>
            <person name="Banfield J.F."/>
        </authorList>
    </citation>
    <scope>NUCLEOTIDE SEQUENCE [LARGE SCALE GENOMIC DNA]</scope>
</reference>
<evidence type="ECO:0000259" key="6">
    <source>
        <dbReference type="PROSITE" id="PS51332"/>
    </source>
</evidence>
<keyword evidence="5" id="KW-0411">Iron-sulfur</keyword>
<protein>
    <recommendedName>
        <fullName evidence="6">B12-binding domain-containing protein</fullName>
    </recommendedName>
</protein>
<dbReference type="Gene3D" id="3.20.20.70">
    <property type="entry name" value="Aldolase class I"/>
    <property type="match status" value="1"/>
</dbReference>
<dbReference type="SFLD" id="SFLDS00029">
    <property type="entry name" value="Radical_SAM"/>
    <property type="match status" value="1"/>
</dbReference>
<dbReference type="InterPro" id="IPR006638">
    <property type="entry name" value="Elp3/MiaA/NifB-like_rSAM"/>
</dbReference>
<dbReference type="PROSITE" id="PS51332">
    <property type="entry name" value="B12_BINDING"/>
    <property type="match status" value="1"/>
</dbReference>
<dbReference type="GO" id="GO:0031419">
    <property type="term" value="F:cobalamin binding"/>
    <property type="evidence" value="ECO:0007669"/>
    <property type="project" value="InterPro"/>
</dbReference>
<dbReference type="SUPFAM" id="SSF102114">
    <property type="entry name" value="Radical SAM enzymes"/>
    <property type="match status" value="1"/>
</dbReference>
<dbReference type="InterPro" id="IPR058240">
    <property type="entry name" value="rSAM_sf"/>
</dbReference>
<dbReference type="Proteomes" id="UP000177810">
    <property type="component" value="Unassembled WGS sequence"/>
</dbReference>
<dbReference type="STRING" id="1801990.A2V69_02390"/>
<evidence type="ECO:0000256" key="3">
    <source>
        <dbReference type="ARBA" id="ARBA00022723"/>
    </source>
</evidence>
<evidence type="ECO:0000313" key="7">
    <source>
        <dbReference type="EMBL" id="OGZ32444.1"/>
    </source>
</evidence>
<dbReference type="Pfam" id="PF04055">
    <property type="entry name" value="Radical_SAM"/>
    <property type="match status" value="1"/>
</dbReference>
<keyword evidence="3" id="KW-0479">Metal-binding</keyword>
<dbReference type="SMART" id="SM00729">
    <property type="entry name" value="Elp3"/>
    <property type="match status" value="1"/>
</dbReference>
<accession>A0A1G2F2X8</accession>
<dbReference type="EMBL" id="MHMT01000019">
    <property type="protein sequence ID" value="OGZ32444.1"/>
    <property type="molecule type" value="Genomic_DNA"/>
</dbReference>
<dbReference type="InterPro" id="IPR006158">
    <property type="entry name" value="Cobalamin-bd"/>
</dbReference>
<feature type="domain" description="B12-binding" evidence="6">
    <location>
        <begin position="1"/>
        <end position="113"/>
    </location>
</feature>
<evidence type="ECO:0000256" key="4">
    <source>
        <dbReference type="ARBA" id="ARBA00023004"/>
    </source>
</evidence>
<evidence type="ECO:0000313" key="8">
    <source>
        <dbReference type="Proteomes" id="UP000177810"/>
    </source>
</evidence>
<sequence>MLRKKFHDFPTKAYNLEVTDIELVKQDIVNFIKSAEKPLAGLTLVAGNVHNSLKMAEWLKSIGCDVVVGGPEITELTTKYYANLPIIDGAVVGPAENILPQIIAEGLQSSIINLSTKKFSADIKYLPCDFENAVIDYGLLFRIEDHGGVSFLWSGDCPFANNRCFFCGRQRKGYGCRNPKIVWEEIKQAYNLGKRKYYNTADTVATSADNFHQFVLAKPDDIRDINMKCFVNAFQVNDKISDDFKKLESWPTIGIESLTRIQASEKGQTNIEDNYRALKVLAKHNLQMILTFVIGLPGETQDSLLADSNELINIVKKYKDNIYMITVSPLVVINGSKAFDKTFSVLKGKLPKKHDDEFYNPLLLSELYFKKFTEITIDDAIRQICILERKVAEINPKIGFDSKGLDSEKYFRIKKDLNLKLVNS</sequence>
<dbReference type="InterPro" id="IPR051198">
    <property type="entry name" value="BchE-like"/>
</dbReference>
<dbReference type="SFLD" id="SFLDG01082">
    <property type="entry name" value="B12-binding_domain_containing"/>
    <property type="match status" value="1"/>
</dbReference>
<evidence type="ECO:0000256" key="1">
    <source>
        <dbReference type="ARBA" id="ARBA00001966"/>
    </source>
</evidence>
<keyword evidence="2" id="KW-0949">S-adenosyl-L-methionine</keyword>
<dbReference type="GO" id="GO:0003824">
    <property type="term" value="F:catalytic activity"/>
    <property type="evidence" value="ECO:0007669"/>
    <property type="project" value="InterPro"/>
</dbReference>
<evidence type="ECO:0000256" key="2">
    <source>
        <dbReference type="ARBA" id="ARBA00022691"/>
    </source>
</evidence>
<keyword evidence="4" id="KW-0408">Iron</keyword>
<gene>
    <name evidence="7" type="ORF">A2V69_02390</name>
</gene>
<dbReference type="InterPro" id="IPR013785">
    <property type="entry name" value="Aldolase_TIM"/>
</dbReference>